<evidence type="ECO:0000313" key="3">
    <source>
        <dbReference type="EMBL" id="KAK4151662.1"/>
    </source>
</evidence>
<organism evidence="3 4">
    <name type="scientific">Chaetomidium leptoderma</name>
    <dbReference type="NCBI Taxonomy" id="669021"/>
    <lineage>
        <taxon>Eukaryota</taxon>
        <taxon>Fungi</taxon>
        <taxon>Dikarya</taxon>
        <taxon>Ascomycota</taxon>
        <taxon>Pezizomycotina</taxon>
        <taxon>Sordariomycetes</taxon>
        <taxon>Sordariomycetidae</taxon>
        <taxon>Sordariales</taxon>
        <taxon>Chaetomiaceae</taxon>
        <taxon>Chaetomidium</taxon>
    </lineage>
</organism>
<feature type="region of interest" description="Disordered" evidence="1">
    <location>
        <begin position="45"/>
        <end position="79"/>
    </location>
</feature>
<feature type="compositionally biased region" description="Gly residues" evidence="1">
    <location>
        <begin position="59"/>
        <end position="78"/>
    </location>
</feature>
<accession>A0AAN6VI33</accession>
<protein>
    <recommendedName>
        <fullName evidence="2">DUF7932 domain-containing protein</fullName>
    </recommendedName>
</protein>
<keyword evidence="4" id="KW-1185">Reference proteome</keyword>
<dbReference type="InterPro" id="IPR057692">
    <property type="entry name" value="DUF7932"/>
</dbReference>
<dbReference type="Pfam" id="PF25560">
    <property type="entry name" value="DUF7932"/>
    <property type="match status" value="1"/>
</dbReference>
<sequence length="992" mass="105908">MIAWRASSGRLGASRLCCWTVAGGNGGAGGVGKCGQAGGDGFHGRDATRFSEASDGSPGQNGGDGGRGTNGANGGPGGNAYVTVLEDDLDTLIGLEWDILGGKGGAPGVQGNGGDGGRGGDGGSAYFWYHDSYGGSHTEYHTRFHSRPGGNGGPGGMGGRLPVDLLHPGEDGAPGVSQITVLFDNGRRAVYSSRYVLEVVQLEVHDENGDGINEPGEHIIFSNIVIKNTGGMPSPRNAKLQVLIRDTKWLEPIPEPLELPIDIAPGHSVRGPGNLRAFVKNEVTPRESGTLLRAQDTVSLRAYSMRLQPDVPEFRGGVAVINQYPLLMTTPKYLDCVAKGDTVRFSWTIHNISTKSQGRTGNLQRETGTHLSDPKGFFTVNRADPATPHDIMDMIDSLGPGETAAVAVEFQVSDLVEEFTTGSMLVGLLLSDPHTKKLRPVVSFDLRIQISPSYRYNPFARFLLVVNALTPNAFVLQIIHFIQIGLHLDVDLFNISLSGSFTAPDTGEDVLPKYSGKTILLLGNTMNYFQDGTREPWELMDVRQAFKLSREGTSFMVIAPPNTTSLRGVKDMLSRLASADGRARTVPTAPLVVPVKKHLFRNLDKSLSAAAKSVQNKLTNTFPLRKFLVAENSIGGDEPKAKQGSLVITEGLAHETKLVASLKPFQGGPQQAAPVLSEYNMAMISHSLPFSDQCAMFWNLVGVDTTFGVDTEVVYAGEQLAHLSGHGITPDGQEQPRVSGKACEALSWSIAAQLASELSHFCLGRGTSQLSLLTQLPLLCKFVSSAPKTISSGATGAFAPLASILGHIRGVASPLSFGQWLGQVAGEGKRRKRVRGIVVGKVLEPLVKLCKGGSGAGTLKGGAKTEDAGTLTKTKSAAEEVVDDEAKRKTQLVEIRRSRPHLNPAARAHELACMVLEELTKTPGSRFLDVINGFDGAGHQAKVKGSTVTVMSLAEYAQLKQKHEQRRTRLATDTSFSHERLRRMVTKASSPG</sequence>
<feature type="domain" description="DUF7932" evidence="2">
    <location>
        <begin position="197"/>
        <end position="324"/>
    </location>
</feature>
<reference evidence="3" key="1">
    <citation type="journal article" date="2023" name="Mol. Phylogenet. Evol.">
        <title>Genome-scale phylogeny and comparative genomics of the fungal order Sordariales.</title>
        <authorList>
            <person name="Hensen N."/>
            <person name="Bonometti L."/>
            <person name="Westerberg I."/>
            <person name="Brannstrom I.O."/>
            <person name="Guillou S."/>
            <person name="Cros-Aarteil S."/>
            <person name="Calhoun S."/>
            <person name="Haridas S."/>
            <person name="Kuo A."/>
            <person name="Mondo S."/>
            <person name="Pangilinan J."/>
            <person name="Riley R."/>
            <person name="LaButti K."/>
            <person name="Andreopoulos B."/>
            <person name="Lipzen A."/>
            <person name="Chen C."/>
            <person name="Yan M."/>
            <person name="Daum C."/>
            <person name="Ng V."/>
            <person name="Clum A."/>
            <person name="Steindorff A."/>
            <person name="Ohm R.A."/>
            <person name="Martin F."/>
            <person name="Silar P."/>
            <person name="Natvig D.O."/>
            <person name="Lalanne C."/>
            <person name="Gautier V."/>
            <person name="Ament-Velasquez S.L."/>
            <person name="Kruys A."/>
            <person name="Hutchinson M.I."/>
            <person name="Powell A.J."/>
            <person name="Barry K."/>
            <person name="Miller A.N."/>
            <person name="Grigoriev I.V."/>
            <person name="Debuchy R."/>
            <person name="Gladieux P."/>
            <person name="Hiltunen Thoren M."/>
            <person name="Johannesson H."/>
        </authorList>
    </citation>
    <scope>NUCLEOTIDE SEQUENCE</scope>
    <source>
        <strain evidence="3">CBS 538.74</strain>
    </source>
</reference>
<dbReference type="EMBL" id="MU857006">
    <property type="protein sequence ID" value="KAK4151662.1"/>
    <property type="molecule type" value="Genomic_DNA"/>
</dbReference>
<dbReference type="Proteomes" id="UP001302745">
    <property type="component" value="Unassembled WGS sequence"/>
</dbReference>
<comment type="caution">
    <text evidence="3">The sequence shown here is derived from an EMBL/GenBank/DDBJ whole genome shotgun (WGS) entry which is preliminary data.</text>
</comment>
<reference evidence="3" key="2">
    <citation type="submission" date="2023-05" db="EMBL/GenBank/DDBJ databases">
        <authorList>
            <consortium name="Lawrence Berkeley National Laboratory"/>
            <person name="Steindorff A."/>
            <person name="Hensen N."/>
            <person name="Bonometti L."/>
            <person name="Westerberg I."/>
            <person name="Brannstrom I.O."/>
            <person name="Guillou S."/>
            <person name="Cros-Aarteil S."/>
            <person name="Calhoun S."/>
            <person name="Haridas S."/>
            <person name="Kuo A."/>
            <person name="Mondo S."/>
            <person name="Pangilinan J."/>
            <person name="Riley R."/>
            <person name="Labutti K."/>
            <person name="Andreopoulos B."/>
            <person name="Lipzen A."/>
            <person name="Chen C."/>
            <person name="Yanf M."/>
            <person name="Daum C."/>
            <person name="Ng V."/>
            <person name="Clum A."/>
            <person name="Ohm R."/>
            <person name="Martin F."/>
            <person name="Silar P."/>
            <person name="Natvig D."/>
            <person name="Lalanne C."/>
            <person name="Gautier V."/>
            <person name="Ament-Velasquez S.L."/>
            <person name="Kruys A."/>
            <person name="Hutchinson M.I."/>
            <person name="Powell A.J."/>
            <person name="Barry K."/>
            <person name="Miller A.N."/>
            <person name="Grigoriev I.V."/>
            <person name="Debuchy R."/>
            <person name="Gladieux P."/>
            <person name="Thoren M.H."/>
            <person name="Johannesson H."/>
        </authorList>
    </citation>
    <scope>NUCLEOTIDE SEQUENCE</scope>
    <source>
        <strain evidence="3">CBS 538.74</strain>
    </source>
</reference>
<evidence type="ECO:0000313" key="4">
    <source>
        <dbReference type="Proteomes" id="UP001302745"/>
    </source>
</evidence>
<proteinExistence type="predicted"/>
<name>A0AAN6VI33_9PEZI</name>
<gene>
    <name evidence="3" type="ORF">C8A00DRAFT_45192</name>
</gene>
<evidence type="ECO:0000259" key="2">
    <source>
        <dbReference type="Pfam" id="PF25560"/>
    </source>
</evidence>
<evidence type="ECO:0000256" key="1">
    <source>
        <dbReference type="SAM" id="MobiDB-lite"/>
    </source>
</evidence>
<dbReference type="AlphaFoldDB" id="A0AAN6VI33"/>